<reference evidence="2" key="1">
    <citation type="journal article" date="2024" name="Front. Bioeng. Biotechnol.">
        <title>Genome-scale model development and genomic sequencing of the oleaginous clade Lipomyces.</title>
        <authorList>
            <person name="Czajka J.J."/>
            <person name="Han Y."/>
            <person name="Kim J."/>
            <person name="Mondo S.J."/>
            <person name="Hofstad B.A."/>
            <person name="Robles A."/>
            <person name="Haridas S."/>
            <person name="Riley R."/>
            <person name="LaButti K."/>
            <person name="Pangilinan J."/>
            <person name="Andreopoulos W."/>
            <person name="Lipzen A."/>
            <person name="Yan J."/>
            <person name="Wang M."/>
            <person name="Ng V."/>
            <person name="Grigoriev I.V."/>
            <person name="Spatafora J.W."/>
            <person name="Magnuson J.K."/>
            <person name="Baker S.E."/>
            <person name="Pomraning K.R."/>
        </authorList>
    </citation>
    <scope>NUCLEOTIDE SEQUENCE [LARGE SCALE GENOMIC DNA]</scope>
    <source>
        <strain evidence="2">CBS 7786</strain>
    </source>
</reference>
<dbReference type="Proteomes" id="UP001433508">
    <property type="component" value="Unassembled WGS sequence"/>
</dbReference>
<keyword evidence="1" id="KW-0378">Hydrolase</keyword>
<keyword evidence="2" id="KW-1185">Reference proteome</keyword>
<gene>
    <name evidence="1" type="ORF">V1525DRAFT_78187</name>
</gene>
<evidence type="ECO:0000313" key="2">
    <source>
        <dbReference type="Proteomes" id="UP001433508"/>
    </source>
</evidence>
<sequence>MSNSHDNTDSETRRWSFRSTKKATYTVVLLLIILITALAIGLGVGLTRRGKEVSQTSSTTPSTSTSSMTTPSLTTPSSAATSSTTLSTTAPSATAPPATSESQTANETLKWQPEVGTTWQIELLYPLNNTSYDVDIYDIDLFDNDASVVSELQRRGRKVMCYFSAGSYENWRPDADQFESSDLGNTLDGWPNERWLNISATNVRNIMLSRLDLAVANRCDGVDPDNVDGYDNDNGLGLTQDDSIDYVNFLANATHSRNMSLGLKNAGAIIPKVIDNMQWSVNEQCVAYDECDIYAAFTRAGKPVFHIEYPKGDNTNDNKPVTTAQKNAVCNNFDARNFSTVIKNMDLDNWVETC</sequence>
<protein>
    <submittedName>
        <fullName evidence="1">Glycoside hydrolase superfamily</fullName>
    </submittedName>
</protein>
<accession>A0ACC3SSU4</accession>
<organism evidence="1 2">
    <name type="scientific">Lipomyces kononenkoae</name>
    <name type="common">Yeast</name>
    <dbReference type="NCBI Taxonomy" id="34357"/>
    <lineage>
        <taxon>Eukaryota</taxon>
        <taxon>Fungi</taxon>
        <taxon>Dikarya</taxon>
        <taxon>Ascomycota</taxon>
        <taxon>Saccharomycotina</taxon>
        <taxon>Lipomycetes</taxon>
        <taxon>Lipomycetales</taxon>
        <taxon>Lipomycetaceae</taxon>
        <taxon>Lipomyces</taxon>
    </lineage>
</organism>
<evidence type="ECO:0000313" key="1">
    <source>
        <dbReference type="EMBL" id="KAK9234179.1"/>
    </source>
</evidence>
<comment type="caution">
    <text evidence="1">The sequence shown here is derived from an EMBL/GenBank/DDBJ whole genome shotgun (WGS) entry which is preliminary data.</text>
</comment>
<name>A0ACC3SSU4_LIPKO</name>
<proteinExistence type="predicted"/>
<dbReference type="EMBL" id="MU971505">
    <property type="protein sequence ID" value="KAK9234179.1"/>
    <property type="molecule type" value="Genomic_DNA"/>
</dbReference>